<keyword evidence="4 7" id="KW-0472">Membrane</keyword>
<evidence type="ECO:0000256" key="1">
    <source>
        <dbReference type="ARBA" id="ARBA00004141"/>
    </source>
</evidence>
<evidence type="ECO:0000256" key="5">
    <source>
        <dbReference type="SAM" id="Coils"/>
    </source>
</evidence>
<evidence type="ECO:0000256" key="3">
    <source>
        <dbReference type="ARBA" id="ARBA00022989"/>
    </source>
</evidence>
<dbReference type="PANTHER" id="PTHR12701:SF20">
    <property type="entry name" value="ENDOPLASMIC RETICULUM TRANSMEMBRANE PROTEIN"/>
    <property type="match status" value="1"/>
</dbReference>
<evidence type="ECO:0000256" key="4">
    <source>
        <dbReference type="ARBA" id="ARBA00023136"/>
    </source>
</evidence>
<dbReference type="STRING" id="698492.A0A0E9NDC1"/>
<reference evidence="9 10" key="1">
    <citation type="journal article" date="2011" name="J. Gen. Appl. Microbiol.">
        <title>Draft genome sequencing of the enigmatic yeast Saitoella complicata.</title>
        <authorList>
            <person name="Nishida H."/>
            <person name="Hamamoto M."/>
            <person name="Sugiyama J."/>
        </authorList>
    </citation>
    <scope>NUCLEOTIDE SEQUENCE [LARGE SCALE GENOMIC DNA]</scope>
    <source>
        <strain evidence="9 10">NRRL Y-17804</strain>
    </source>
</reference>
<evidence type="ECO:0000256" key="6">
    <source>
        <dbReference type="SAM" id="MobiDB-lite"/>
    </source>
</evidence>
<feature type="domain" description="BAP29/BAP31 transmembrane" evidence="8">
    <location>
        <begin position="229"/>
        <end position="367"/>
    </location>
</feature>
<feature type="transmembrane region" description="Helical" evidence="7">
    <location>
        <begin position="277"/>
        <end position="294"/>
    </location>
</feature>
<comment type="caution">
    <text evidence="9">The sequence shown here is derived from an EMBL/GenBank/DDBJ whole genome shotgun (WGS) entry which is preliminary data.</text>
</comment>
<feature type="transmembrane region" description="Helical" evidence="7">
    <location>
        <begin position="335"/>
        <end position="356"/>
    </location>
</feature>
<comment type="subcellular location">
    <subcellularLocation>
        <location evidence="1">Membrane</location>
        <topology evidence="1">Multi-pass membrane protein</topology>
    </subcellularLocation>
</comment>
<feature type="region of interest" description="Disordered" evidence="6">
    <location>
        <begin position="163"/>
        <end position="191"/>
    </location>
</feature>
<dbReference type="Proteomes" id="UP000033140">
    <property type="component" value="Unassembled WGS sequence"/>
</dbReference>
<protein>
    <recommendedName>
        <fullName evidence="8">BAP29/BAP31 transmembrane domain-containing protein</fullName>
    </recommendedName>
</protein>
<dbReference type="GO" id="GO:0005789">
    <property type="term" value="C:endoplasmic reticulum membrane"/>
    <property type="evidence" value="ECO:0007669"/>
    <property type="project" value="TreeGrafter"/>
</dbReference>
<dbReference type="InterPro" id="IPR008417">
    <property type="entry name" value="BAP29/BAP31"/>
</dbReference>
<dbReference type="InterPro" id="IPR040463">
    <property type="entry name" value="BAP29/BAP31_N"/>
</dbReference>
<evidence type="ECO:0000313" key="10">
    <source>
        <dbReference type="Proteomes" id="UP000033140"/>
    </source>
</evidence>
<evidence type="ECO:0000259" key="8">
    <source>
        <dbReference type="Pfam" id="PF05529"/>
    </source>
</evidence>
<dbReference type="GO" id="GO:0006888">
    <property type="term" value="P:endoplasmic reticulum to Golgi vesicle-mediated transport"/>
    <property type="evidence" value="ECO:0007669"/>
    <property type="project" value="TreeGrafter"/>
</dbReference>
<feature type="transmembrane region" description="Helical" evidence="7">
    <location>
        <begin position="231"/>
        <end position="256"/>
    </location>
</feature>
<keyword evidence="2 7" id="KW-0812">Transmembrane</keyword>
<dbReference type="Pfam" id="PF05529">
    <property type="entry name" value="Bap31"/>
    <property type="match status" value="1"/>
</dbReference>
<feature type="coiled-coil region" evidence="5">
    <location>
        <begin position="386"/>
        <end position="434"/>
    </location>
</feature>
<dbReference type="EMBL" id="BACD03000010">
    <property type="protein sequence ID" value="GAO47716.1"/>
    <property type="molecule type" value="Genomic_DNA"/>
</dbReference>
<gene>
    <name evidence="9" type="ORF">G7K_1915-t1</name>
</gene>
<name>A0A0E9NDC1_SAICN</name>
<dbReference type="PANTHER" id="PTHR12701">
    <property type="entry name" value="BCR-ASSOCIATED PROTEIN, BAP"/>
    <property type="match status" value="1"/>
</dbReference>
<organism evidence="9 10">
    <name type="scientific">Saitoella complicata (strain BCRC 22490 / CBS 7301 / JCM 7358 / NBRC 10748 / NRRL Y-17804)</name>
    <dbReference type="NCBI Taxonomy" id="698492"/>
    <lineage>
        <taxon>Eukaryota</taxon>
        <taxon>Fungi</taxon>
        <taxon>Dikarya</taxon>
        <taxon>Ascomycota</taxon>
        <taxon>Taphrinomycotina</taxon>
        <taxon>Taphrinomycotina incertae sedis</taxon>
        <taxon>Saitoella</taxon>
    </lineage>
</organism>
<keyword evidence="3 7" id="KW-1133">Transmembrane helix</keyword>
<keyword evidence="10" id="KW-1185">Reference proteome</keyword>
<evidence type="ECO:0000313" key="9">
    <source>
        <dbReference type="EMBL" id="GAO47716.1"/>
    </source>
</evidence>
<dbReference type="GO" id="GO:0070973">
    <property type="term" value="P:protein localization to endoplasmic reticulum exit site"/>
    <property type="evidence" value="ECO:0007669"/>
    <property type="project" value="TreeGrafter"/>
</dbReference>
<keyword evidence="5" id="KW-0175">Coiled coil</keyword>
<reference evidence="9 10" key="2">
    <citation type="journal article" date="2014" name="J. Gen. Appl. Microbiol.">
        <title>The early diverging ascomycetous budding yeast Saitoella complicata has three histone deacetylases belonging to the Clr6, Hos2, and Rpd3 lineages.</title>
        <authorList>
            <person name="Nishida H."/>
            <person name="Matsumoto T."/>
            <person name="Kondo S."/>
            <person name="Hamamoto M."/>
            <person name="Yoshikawa H."/>
        </authorList>
    </citation>
    <scope>NUCLEOTIDE SEQUENCE [LARGE SCALE GENOMIC DNA]</scope>
    <source>
        <strain evidence="9 10">NRRL Y-17804</strain>
    </source>
</reference>
<evidence type="ECO:0000256" key="2">
    <source>
        <dbReference type="ARBA" id="ARBA00022692"/>
    </source>
</evidence>
<evidence type="ECO:0000256" key="7">
    <source>
        <dbReference type="SAM" id="Phobius"/>
    </source>
</evidence>
<accession>A0A0E9NDC1</accession>
<dbReference type="AlphaFoldDB" id="A0A0E9NDC1"/>
<proteinExistence type="predicted"/>
<sequence length="531" mass="60264">MTSPIFGRGETSAWSESPLRSAVNKGGKCPAISGETMIRVTRFPTVSSLSSSDHGEGSYELEREHPSSKLIRVYDKPLYERNRDVSSFFPFRSPKISLFNRRWASRWVRNFPSMTHHDAPAISLYQLCQAAASVVFKSYMRNSIPNRLVSCPPVHGLLRDREHEHPHTQSSQRKQPAKLDPRASYFSPRTKSNKHSHYYPCSQSRVFLAVTSLYSTNTDNPSNQQLANMTLYYSLVFTVLLFEMAIFCLLILPLPFTWRKSLFRFISESPLVAKLQYGLKITFIFILVLFIDSVNRVFKVSEDAAAARPSNGGAAVGAEAYRSDMQARKFYSQRNMYLCGFTLFLSLILNRTYALITDILKMEETLARLQNSTEPTLPATSSTDDAAKAIALNKEQEERIKELEAKVESKERELEVVKKQAMQNLDRYDELSEEYKKGNLADKKKGDGPGGCIFLKSGDVACLNSEWKMKVIFWHDEFTSRCITALHCEIKPAAHNRVHVNSESIVLKTKIESTSPIHQGYSYNPQVCNPT</sequence>
<dbReference type="GO" id="GO:0006886">
    <property type="term" value="P:intracellular protein transport"/>
    <property type="evidence" value="ECO:0007669"/>
    <property type="project" value="InterPro"/>
</dbReference>
<reference evidence="9 10" key="3">
    <citation type="journal article" date="2015" name="Genome Announc.">
        <title>Draft Genome Sequence of the Archiascomycetous Yeast Saitoella complicata.</title>
        <authorList>
            <person name="Yamauchi K."/>
            <person name="Kondo S."/>
            <person name="Hamamoto M."/>
            <person name="Takahashi Y."/>
            <person name="Ogura Y."/>
            <person name="Hayashi T."/>
            <person name="Nishida H."/>
        </authorList>
    </citation>
    <scope>NUCLEOTIDE SEQUENCE [LARGE SCALE GENOMIC DNA]</scope>
    <source>
        <strain evidence="9 10">NRRL Y-17804</strain>
    </source>
</reference>